<evidence type="ECO:0000256" key="1">
    <source>
        <dbReference type="SAM" id="MobiDB-lite"/>
    </source>
</evidence>
<protein>
    <recommendedName>
        <fullName evidence="4">Lipoprotein</fullName>
    </recommendedName>
</protein>
<proteinExistence type="predicted"/>
<keyword evidence="3" id="KW-1185">Reference proteome</keyword>
<evidence type="ECO:0000313" key="2">
    <source>
        <dbReference type="EMBL" id="OJF72082.1"/>
    </source>
</evidence>
<sequence length="203" mass="22933">MLKSKNEHVLIERLIMKIKYLCLIPLTLILVACSDNQEAAKSSFLKSKNIEQTTRSSTESSESKKTTNQISNNNSSASNIDSETSTITNTSTSSLDDQEYPPYVAEYVSLNGEQEGKPLRDAYGHIFRNGFYIHSSYATTTNGKTEFGMVYQLNQGMRVDQTLILKADEAKEFLDWIRQTAPDGTTKNGLESNYKYWLENVKK</sequence>
<feature type="region of interest" description="Disordered" evidence="1">
    <location>
        <begin position="50"/>
        <end position="98"/>
    </location>
</feature>
<dbReference type="EMBL" id="LZDD01000001">
    <property type="protein sequence ID" value="OJF72082.1"/>
    <property type="molecule type" value="Genomic_DNA"/>
</dbReference>
<dbReference type="AlphaFoldDB" id="A0A1L8MMV1"/>
<name>A0A1L8MMV1_9STRE</name>
<reference evidence="3" key="1">
    <citation type="submission" date="2016-06" db="EMBL/GenBank/DDBJ databases">
        <authorList>
            <person name="de Vries S.P.W."/>
            <person name="Hadjirin N.F."/>
            <person name="Lay E.M."/>
            <person name="Zadoks R.N."/>
            <person name="Peacock S.J."/>
            <person name="Parkhill J."/>
            <person name="Grant A.J."/>
            <person name="Mcdougall S."/>
            <person name="Holmes M.A."/>
        </authorList>
    </citation>
    <scope>NUCLEOTIDE SEQUENCE [LARGE SCALE GENOMIC DNA]</scope>
    <source>
        <strain evidence="3">NZ1587</strain>
    </source>
</reference>
<evidence type="ECO:0008006" key="4">
    <source>
        <dbReference type="Google" id="ProtNLM"/>
    </source>
</evidence>
<comment type="caution">
    <text evidence="2">The sequence shown here is derived from an EMBL/GenBank/DDBJ whole genome shotgun (WGS) entry which is preliminary data.</text>
</comment>
<dbReference type="Proteomes" id="UP000182015">
    <property type="component" value="Unassembled WGS sequence"/>
</dbReference>
<dbReference type="STRING" id="1856638.A9Q68_00645"/>
<accession>A0A1L8MMV1</accession>
<dbReference type="PROSITE" id="PS51257">
    <property type="entry name" value="PROKAR_LIPOPROTEIN"/>
    <property type="match status" value="1"/>
</dbReference>
<gene>
    <name evidence="2" type="ORF">A9Q68_00645</name>
</gene>
<evidence type="ECO:0000313" key="3">
    <source>
        <dbReference type="Proteomes" id="UP000182015"/>
    </source>
</evidence>
<organism evidence="2 3">
    <name type="scientific">Streptococcus bovimastitidis</name>
    <dbReference type="NCBI Taxonomy" id="1856638"/>
    <lineage>
        <taxon>Bacteria</taxon>
        <taxon>Bacillati</taxon>
        <taxon>Bacillota</taxon>
        <taxon>Bacilli</taxon>
        <taxon>Lactobacillales</taxon>
        <taxon>Streptococcaceae</taxon>
        <taxon>Streptococcus</taxon>
    </lineage>
</organism>
<feature type="compositionally biased region" description="Low complexity" evidence="1">
    <location>
        <begin position="53"/>
        <end position="94"/>
    </location>
</feature>